<sequence length="89" mass="10039">MLHLVVTGRNCYPYDSMIHIVTHLGTEENHQIYDAAGRPVRTIRNLRHCSVIWNGCDDSNQKARAGVYFCVLLDAQAQTLGQTKITKLP</sequence>
<protein>
    <recommendedName>
        <fullName evidence="3">FlgD Ig-like domain-containing protein</fullName>
    </recommendedName>
</protein>
<dbReference type="Proteomes" id="UP000215559">
    <property type="component" value="Unassembled WGS sequence"/>
</dbReference>
<evidence type="ECO:0000313" key="2">
    <source>
        <dbReference type="Proteomes" id="UP000215559"/>
    </source>
</evidence>
<organism evidence="1 2">
    <name type="scientific">candidate division WOR-3 bacterium JGI_Cruoil_03_51_56</name>
    <dbReference type="NCBI Taxonomy" id="1973747"/>
    <lineage>
        <taxon>Bacteria</taxon>
        <taxon>Bacteria division WOR-3</taxon>
    </lineage>
</organism>
<proteinExistence type="predicted"/>
<comment type="caution">
    <text evidence="1">The sequence shown here is derived from an EMBL/GenBank/DDBJ whole genome shotgun (WGS) entry which is preliminary data.</text>
</comment>
<gene>
    <name evidence="1" type="ORF">CH330_07420</name>
</gene>
<evidence type="ECO:0008006" key="3">
    <source>
        <dbReference type="Google" id="ProtNLM"/>
    </source>
</evidence>
<evidence type="ECO:0000313" key="1">
    <source>
        <dbReference type="EMBL" id="OYD14865.1"/>
    </source>
</evidence>
<dbReference type="EMBL" id="NOZP01000134">
    <property type="protein sequence ID" value="OYD14865.1"/>
    <property type="molecule type" value="Genomic_DNA"/>
</dbReference>
<name>A0A235BTH6_UNCW3</name>
<accession>A0A235BTH6</accession>
<dbReference type="Gene3D" id="2.60.40.4070">
    <property type="match status" value="1"/>
</dbReference>
<reference evidence="1 2" key="1">
    <citation type="submission" date="2017-07" db="EMBL/GenBank/DDBJ databases">
        <title>Recovery of genomes from metagenomes via a dereplication, aggregation, and scoring strategy.</title>
        <authorList>
            <person name="Sieber C.M."/>
            <person name="Probst A.J."/>
            <person name="Sharrar A."/>
            <person name="Thomas B.C."/>
            <person name="Hess M."/>
            <person name="Tringe S.G."/>
            <person name="Banfield J.F."/>
        </authorList>
    </citation>
    <scope>NUCLEOTIDE SEQUENCE [LARGE SCALE GENOMIC DNA]</scope>
    <source>
        <strain evidence="1">JGI_Cruoil_03_51_56</strain>
    </source>
</reference>
<dbReference type="AlphaFoldDB" id="A0A235BTH6"/>